<keyword evidence="3" id="KW-1003">Cell membrane</keyword>
<evidence type="ECO:0000259" key="8">
    <source>
        <dbReference type="PROSITE" id="PS50928"/>
    </source>
</evidence>
<evidence type="ECO:0000256" key="1">
    <source>
        <dbReference type="ARBA" id="ARBA00004651"/>
    </source>
</evidence>
<evidence type="ECO:0000256" key="5">
    <source>
        <dbReference type="ARBA" id="ARBA00022989"/>
    </source>
</evidence>
<protein>
    <submittedName>
        <fullName evidence="9">ABC transporter permease</fullName>
    </submittedName>
</protein>
<proteinExistence type="inferred from homology"/>
<sequence length="588" mass="65111">MKSQSNRRNSQNHGQIKKAFWSNALGWLFSLRSMPVLTLLAFLGPVLAGLVSTLLPAFGFLPVIGSTELNYEPWNELFNHPALPKALLNTLFSGLAATILSLILAICFISAWYGTRSFQRVRRILAPILAIPHSALAIGLAFLIAPSGWIVRLFSPWATGWETPPDVAVIHDPIGLTLIFGLIIKETPYLLLMMIAALDQSEAKQRLCLARTLGYKPVAAWVKAVLPIIYRQIRLPIFAVLAFSLSVVDVALILGPTTPPTLSILVLRWFYDPDLSYRTLAAAGAVLQLFVVIGSIALWRFSEILLGKITKQWLVSGKRAFYETAITRLSSTGIKLVIIVFFGSLISIVIWSVTRRWRYPDALPSVWSFQSWSSNFDNLFWTSSTTLTVGIASAFIAVVLVIACLENEKRRGKTTGSGALWLLYFPLMIPQVSFLFGVQVVAIKLGIDGSWLSMIWSHLLFVLPYVFLSLSDPYRCQDDRYISVALSLGVSPAKAFWQVRLPMLVQPIFFALAIGFAVSVAQYLPTLFAGGGRFATLTTEAVNLAASGNRRVIGVYALLQALLPLLIFCAAFWLPGLRFRNRQSLKEN</sequence>
<feature type="transmembrane region" description="Helical" evidence="7">
    <location>
        <begin position="235"/>
        <end position="255"/>
    </location>
</feature>
<feature type="transmembrane region" description="Helical" evidence="7">
    <location>
        <begin position="336"/>
        <end position="354"/>
    </location>
</feature>
<evidence type="ECO:0000313" key="9">
    <source>
        <dbReference type="EMBL" id="MFD2206961.1"/>
    </source>
</evidence>
<dbReference type="PANTHER" id="PTHR30183:SF6">
    <property type="entry name" value="INNER MEMBRANE ABC TRANSPORTER PERMEASE PROTEIN YNJC"/>
    <property type="match status" value="1"/>
</dbReference>
<feature type="transmembrane region" description="Helical" evidence="7">
    <location>
        <begin position="91"/>
        <end position="113"/>
    </location>
</feature>
<keyword evidence="5 7" id="KW-1133">Transmembrane helix</keyword>
<keyword evidence="10" id="KW-1185">Reference proteome</keyword>
<feature type="transmembrane region" description="Helical" evidence="7">
    <location>
        <begin position="449"/>
        <end position="470"/>
    </location>
</feature>
<gene>
    <name evidence="9" type="ORF">ACFSKO_15140</name>
</gene>
<feature type="transmembrane region" description="Helical" evidence="7">
    <location>
        <begin position="504"/>
        <end position="524"/>
    </location>
</feature>
<dbReference type="PROSITE" id="PS50928">
    <property type="entry name" value="ABC_TM1"/>
    <property type="match status" value="2"/>
</dbReference>
<dbReference type="Gene3D" id="1.10.3720.10">
    <property type="entry name" value="MetI-like"/>
    <property type="match status" value="2"/>
</dbReference>
<dbReference type="CDD" id="cd06261">
    <property type="entry name" value="TM_PBP2"/>
    <property type="match status" value="2"/>
</dbReference>
<feature type="transmembrane region" description="Helical" evidence="7">
    <location>
        <begin position="125"/>
        <end position="154"/>
    </location>
</feature>
<feature type="transmembrane region" description="Helical" evidence="7">
    <location>
        <begin position="174"/>
        <end position="198"/>
    </location>
</feature>
<dbReference type="EMBL" id="JBHUII010000008">
    <property type="protein sequence ID" value="MFD2206961.1"/>
    <property type="molecule type" value="Genomic_DNA"/>
</dbReference>
<evidence type="ECO:0000256" key="4">
    <source>
        <dbReference type="ARBA" id="ARBA00022692"/>
    </source>
</evidence>
<evidence type="ECO:0000313" key="10">
    <source>
        <dbReference type="Proteomes" id="UP001597294"/>
    </source>
</evidence>
<evidence type="ECO:0000256" key="3">
    <source>
        <dbReference type="ARBA" id="ARBA00022475"/>
    </source>
</evidence>
<feature type="transmembrane region" description="Helical" evidence="7">
    <location>
        <begin position="275"/>
        <end position="299"/>
    </location>
</feature>
<comment type="subcellular location">
    <subcellularLocation>
        <location evidence="1 7">Cell membrane</location>
        <topology evidence="1 7">Multi-pass membrane protein</topology>
    </subcellularLocation>
</comment>
<dbReference type="RefSeq" id="WP_380253112.1">
    <property type="nucleotide sequence ID" value="NZ_JBHUII010000008.1"/>
</dbReference>
<dbReference type="Pfam" id="PF00528">
    <property type="entry name" value="BPD_transp_1"/>
    <property type="match status" value="1"/>
</dbReference>
<reference evidence="10" key="1">
    <citation type="journal article" date="2019" name="Int. J. Syst. Evol. Microbiol.">
        <title>The Global Catalogue of Microorganisms (GCM) 10K type strain sequencing project: providing services to taxonomists for standard genome sequencing and annotation.</title>
        <authorList>
            <consortium name="The Broad Institute Genomics Platform"/>
            <consortium name="The Broad Institute Genome Sequencing Center for Infectious Disease"/>
            <person name="Wu L."/>
            <person name="Ma J."/>
        </authorList>
    </citation>
    <scope>NUCLEOTIDE SEQUENCE [LARGE SCALE GENOMIC DNA]</scope>
    <source>
        <strain evidence="10">CGMCC 4.7192</strain>
    </source>
</reference>
<name>A0ABW5BQ16_9PROT</name>
<feature type="domain" description="ABC transmembrane type-1" evidence="8">
    <location>
        <begin position="383"/>
        <end position="571"/>
    </location>
</feature>
<keyword evidence="2 7" id="KW-0813">Transport</keyword>
<feature type="transmembrane region" description="Helical" evidence="7">
    <location>
        <begin position="417"/>
        <end position="443"/>
    </location>
</feature>
<dbReference type="InterPro" id="IPR035906">
    <property type="entry name" value="MetI-like_sf"/>
</dbReference>
<keyword evidence="6 7" id="KW-0472">Membrane</keyword>
<feature type="domain" description="ABC transmembrane type-1" evidence="8">
    <location>
        <begin position="87"/>
        <end position="298"/>
    </location>
</feature>
<dbReference type="SUPFAM" id="SSF161098">
    <property type="entry name" value="MetI-like"/>
    <property type="match status" value="2"/>
</dbReference>
<comment type="similarity">
    <text evidence="7">Belongs to the binding-protein-dependent transport system permease family.</text>
</comment>
<evidence type="ECO:0000256" key="2">
    <source>
        <dbReference type="ARBA" id="ARBA00022448"/>
    </source>
</evidence>
<dbReference type="InterPro" id="IPR000515">
    <property type="entry name" value="MetI-like"/>
</dbReference>
<comment type="caution">
    <text evidence="9">The sequence shown here is derived from an EMBL/GenBank/DDBJ whole genome shotgun (WGS) entry which is preliminary data.</text>
</comment>
<keyword evidence="4 7" id="KW-0812">Transmembrane</keyword>
<evidence type="ECO:0000256" key="7">
    <source>
        <dbReference type="RuleBase" id="RU363032"/>
    </source>
</evidence>
<feature type="transmembrane region" description="Helical" evidence="7">
    <location>
        <begin position="553"/>
        <end position="574"/>
    </location>
</feature>
<dbReference type="Proteomes" id="UP001597294">
    <property type="component" value="Unassembled WGS sequence"/>
</dbReference>
<organism evidence="9 10">
    <name type="scientific">Kiloniella antarctica</name>
    <dbReference type="NCBI Taxonomy" id="1550907"/>
    <lineage>
        <taxon>Bacteria</taxon>
        <taxon>Pseudomonadati</taxon>
        <taxon>Pseudomonadota</taxon>
        <taxon>Alphaproteobacteria</taxon>
        <taxon>Rhodospirillales</taxon>
        <taxon>Kiloniellaceae</taxon>
        <taxon>Kiloniella</taxon>
    </lineage>
</organism>
<evidence type="ECO:0000256" key="6">
    <source>
        <dbReference type="ARBA" id="ARBA00023136"/>
    </source>
</evidence>
<accession>A0ABW5BQ16</accession>
<feature type="transmembrane region" description="Helical" evidence="7">
    <location>
        <begin position="379"/>
        <end position="405"/>
    </location>
</feature>
<dbReference type="PANTHER" id="PTHR30183">
    <property type="entry name" value="MOLYBDENUM TRANSPORT SYSTEM PERMEASE PROTEIN MODB"/>
    <property type="match status" value="1"/>
</dbReference>
<feature type="transmembrane region" description="Helical" evidence="7">
    <location>
        <begin position="36"/>
        <end position="64"/>
    </location>
</feature>